<gene>
    <name evidence="1" type="ORF">U27_06525</name>
</gene>
<dbReference type="eggNOG" id="ENOG50345FG">
    <property type="taxonomic scope" value="Bacteria"/>
</dbReference>
<dbReference type="Proteomes" id="UP000030661">
    <property type="component" value="Unassembled WGS sequence"/>
</dbReference>
<evidence type="ECO:0000313" key="1">
    <source>
        <dbReference type="EMBL" id="GAK59540.1"/>
    </source>
</evidence>
<dbReference type="HOGENOM" id="CLU_2435306_0_0_0"/>
<accession>A0A081C4N5</accession>
<reference evidence="1" key="1">
    <citation type="journal article" date="2015" name="PeerJ">
        <title>First genomic representation of candidate bacterial phylum KSB3 points to enhanced environmental sensing as a trigger of wastewater bulking.</title>
        <authorList>
            <person name="Sekiguchi Y."/>
            <person name="Ohashi A."/>
            <person name="Parks D.H."/>
            <person name="Yamauchi T."/>
            <person name="Tyson G.W."/>
            <person name="Hugenholtz P."/>
        </authorList>
    </citation>
    <scope>NUCLEOTIDE SEQUENCE [LARGE SCALE GENOMIC DNA]</scope>
</reference>
<name>A0A081C4N5_VECG1</name>
<sequence>MLTIPIQDKYVNVLAAFGDIQSAIDAAVRRYTLERITTKITELRQRDQAYQAKYGLEYPAFAERIAADEDFVTQIGATINKLWENDAADWEFCYKGVQD</sequence>
<protein>
    <submittedName>
        <fullName evidence="1">Uncharacterized protein</fullName>
    </submittedName>
</protein>
<dbReference type="EMBL" id="DF820470">
    <property type="protein sequence ID" value="GAK59540.1"/>
    <property type="molecule type" value="Genomic_DNA"/>
</dbReference>
<dbReference type="STRING" id="1499967.U27_06525"/>
<organism evidence="1">
    <name type="scientific">Vecturithrix granuli</name>
    <dbReference type="NCBI Taxonomy" id="1499967"/>
    <lineage>
        <taxon>Bacteria</taxon>
        <taxon>Candidatus Moduliflexota</taxon>
        <taxon>Candidatus Vecturitrichia</taxon>
        <taxon>Candidatus Vecturitrichales</taxon>
        <taxon>Candidatus Vecturitrichaceae</taxon>
        <taxon>Candidatus Vecturithrix</taxon>
    </lineage>
</organism>
<keyword evidence="2" id="KW-1185">Reference proteome</keyword>
<proteinExistence type="predicted"/>
<evidence type="ECO:0000313" key="2">
    <source>
        <dbReference type="Proteomes" id="UP000030661"/>
    </source>
</evidence>
<dbReference type="AlphaFoldDB" id="A0A081C4N5"/>